<accession>A0A501VPX4</accession>
<evidence type="ECO:0000313" key="2">
    <source>
        <dbReference type="EMBL" id="TPE39719.1"/>
    </source>
</evidence>
<feature type="signal peptide" evidence="1">
    <location>
        <begin position="1"/>
        <end position="20"/>
    </location>
</feature>
<sequence>MKMRYFFLLLLALSQAPAWAQGALPVLHVHENVSTHILSPEPIQYVDLSTDQVAGDLPAPNLLRLKPKTGDTDTCVVTIAGERFLMQYRLAYGPADSADTQVRLDPLQAGAYLHPAVELSTADMKRFALQLLQRKPRGPRSRARGQGLRATVNQVATVGDYYFVDLSLRNKSAIPFTLDRLRCLVEDRKVLRATNFQQVEVQPLFQLYDTRRFARRYRNVLVFRKFTFPEEKVFRLEVTEAPLSGRRVCLELRYADILRADAL</sequence>
<proteinExistence type="predicted"/>
<name>A0A501VPX4_9BACT</name>
<reference evidence="2 3" key="1">
    <citation type="submission" date="2019-06" db="EMBL/GenBank/DDBJ databases">
        <title>A novel bacterium of genus Pontibacter, isolated from marine sediment.</title>
        <authorList>
            <person name="Huang H."/>
            <person name="Mo K."/>
            <person name="Hu Y."/>
        </authorList>
    </citation>
    <scope>NUCLEOTIDE SEQUENCE [LARGE SCALE GENOMIC DNA]</scope>
    <source>
        <strain evidence="2 3">HB172049</strain>
    </source>
</reference>
<evidence type="ECO:0000256" key="1">
    <source>
        <dbReference type="SAM" id="SignalP"/>
    </source>
</evidence>
<evidence type="ECO:0000313" key="3">
    <source>
        <dbReference type="Proteomes" id="UP000316727"/>
    </source>
</evidence>
<dbReference type="InterPro" id="IPR022298">
    <property type="entry name" value="Conjug_transposon_TraN"/>
</dbReference>
<feature type="chain" id="PRO_5021420642" evidence="1">
    <location>
        <begin position="21"/>
        <end position="263"/>
    </location>
</feature>
<protein>
    <submittedName>
        <fullName evidence="2">DUF4138 domain-containing protein</fullName>
    </submittedName>
</protein>
<dbReference type="AlphaFoldDB" id="A0A501VPX4"/>
<dbReference type="Pfam" id="PF13595">
    <property type="entry name" value="DUF4138"/>
    <property type="match status" value="1"/>
</dbReference>
<dbReference type="OrthoDB" id="1038500at2"/>
<keyword evidence="3" id="KW-1185">Reference proteome</keyword>
<keyword evidence="1" id="KW-0732">Signal</keyword>
<comment type="caution">
    <text evidence="2">The sequence shown here is derived from an EMBL/GenBank/DDBJ whole genome shotgun (WGS) entry which is preliminary data.</text>
</comment>
<dbReference type="Proteomes" id="UP000316727">
    <property type="component" value="Unassembled WGS sequence"/>
</dbReference>
<gene>
    <name evidence="2" type="ORF">FJM65_20760</name>
</gene>
<organism evidence="2 3">
    <name type="scientific">Pontibacter mangrovi</name>
    <dbReference type="NCBI Taxonomy" id="2589816"/>
    <lineage>
        <taxon>Bacteria</taxon>
        <taxon>Pseudomonadati</taxon>
        <taxon>Bacteroidota</taxon>
        <taxon>Cytophagia</taxon>
        <taxon>Cytophagales</taxon>
        <taxon>Hymenobacteraceae</taxon>
        <taxon>Pontibacter</taxon>
    </lineage>
</organism>
<dbReference type="EMBL" id="VFRQ01000020">
    <property type="protein sequence ID" value="TPE39719.1"/>
    <property type="molecule type" value="Genomic_DNA"/>
</dbReference>